<comment type="caution">
    <text evidence="1">The sequence shown here is derived from an EMBL/GenBank/DDBJ whole genome shotgun (WGS) entry which is preliminary data.</text>
</comment>
<gene>
    <name evidence="1" type="ORF">DPEC_G00357410</name>
</gene>
<name>A0ACC2F017_DALPE</name>
<dbReference type="Proteomes" id="UP001157502">
    <property type="component" value="Chromosome 37"/>
</dbReference>
<accession>A0ACC2F017</accession>
<sequence length="327" mass="36874">MCRNIIALVLVWFFMIRSSLVWGGATNRSIRLEHVAGKLVVLQKQGNVTYVRRGELASEVPTQTRFELDDPGNALRDVRFSYIWDLGNGEVIKGSESSVQYNYSCSGNYTLQLKVGALFSNTCTPLTGVHMMDLTVLDAIKTIEFKGPSRFQIFRNNSLDVYVDGSPPISVCWRFLYNCVPAYLQSCHLTTLYENTLRLHHIFTAPGVHCLDISAHNNISQKQMSYSIFVWRDPVNNLLFILPCTGIILSILAFITIVVCKPKKEQKNKPGISASSNATYSSMNMELQPKQDFRDIRSDLNNSIEDKGERYFFLSVLVANAAQIHSP</sequence>
<evidence type="ECO:0000313" key="2">
    <source>
        <dbReference type="Proteomes" id="UP001157502"/>
    </source>
</evidence>
<proteinExistence type="predicted"/>
<evidence type="ECO:0000313" key="1">
    <source>
        <dbReference type="EMBL" id="KAJ7984694.1"/>
    </source>
</evidence>
<organism evidence="1 2">
    <name type="scientific">Dallia pectoralis</name>
    <name type="common">Alaska blackfish</name>
    <dbReference type="NCBI Taxonomy" id="75939"/>
    <lineage>
        <taxon>Eukaryota</taxon>
        <taxon>Metazoa</taxon>
        <taxon>Chordata</taxon>
        <taxon>Craniata</taxon>
        <taxon>Vertebrata</taxon>
        <taxon>Euteleostomi</taxon>
        <taxon>Actinopterygii</taxon>
        <taxon>Neopterygii</taxon>
        <taxon>Teleostei</taxon>
        <taxon>Protacanthopterygii</taxon>
        <taxon>Esociformes</taxon>
        <taxon>Umbridae</taxon>
        <taxon>Dallia</taxon>
    </lineage>
</organism>
<keyword evidence="2" id="KW-1185">Reference proteome</keyword>
<reference evidence="1" key="1">
    <citation type="submission" date="2021-05" db="EMBL/GenBank/DDBJ databases">
        <authorList>
            <person name="Pan Q."/>
            <person name="Jouanno E."/>
            <person name="Zahm M."/>
            <person name="Klopp C."/>
            <person name="Cabau C."/>
            <person name="Louis A."/>
            <person name="Berthelot C."/>
            <person name="Parey E."/>
            <person name="Roest Crollius H."/>
            <person name="Montfort J."/>
            <person name="Robinson-Rechavi M."/>
            <person name="Bouchez O."/>
            <person name="Lampietro C."/>
            <person name="Lopez Roques C."/>
            <person name="Donnadieu C."/>
            <person name="Postlethwait J."/>
            <person name="Bobe J."/>
            <person name="Dillon D."/>
            <person name="Chandos A."/>
            <person name="von Hippel F."/>
            <person name="Guiguen Y."/>
        </authorList>
    </citation>
    <scope>NUCLEOTIDE SEQUENCE</scope>
    <source>
        <strain evidence="1">YG-Jan2019</strain>
    </source>
</reference>
<dbReference type="EMBL" id="CM055764">
    <property type="protein sequence ID" value="KAJ7984694.1"/>
    <property type="molecule type" value="Genomic_DNA"/>
</dbReference>
<protein>
    <submittedName>
        <fullName evidence="1">Uncharacterized protein</fullName>
    </submittedName>
</protein>